<accession>A0AC35F256</accession>
<organism evidence="1 2">
    <name type="scientific">Panagrolaimus sp. PS1159</name>
    <dbReference type="NCBI Taxonomy" id="55785"/>
    <lineage>
        <taxon>Eukaryota</taxon>
        <taxon>Metazoa</taxon>
        <taxon>Ecdysozoa</taxon>
        <taxon>Nematoda</taxon>
        <taxon>Chromadorea</taxon>
        <taxon>Rhabditida</taxon>
        <taxon>Tylenchina</taxon>
        <taxon>Panagrolaimomorpha</taxon>
        <taxon>Panagrolaimoidea</taxon>
        <taxon>Panagrolaimidae</taxon>
        <taxon>Panagrolaimus</taxon>
    </lineage>
</organism>
<protein>
    <submittedName>
        <fullName evidence="2">Uncharacterized protein</fullName>
    </submittedName>
</protein>
<reference evidence="2" key="1">
    <citation type="submission" date="2022-11" db="UniProtKB">
        <authorList>
            <consortium name="WormBaseParasite"/>
        </authorList>
    </citation>
    <scope>IDENTIFICATION</scope>
</reference>
<proteinExistence type="predicted"/>
<dbReference type="Proteomes" id="UP000887580">
    <property type="component" value="Unplaced"/>
</dbReference>
<name>A0AC35F256_9BILA</name>
<dbReference type="WBParaSite" id="PS1159_v2.g13064.t1">
    <property type="protein sequence ID" value="PS1159_v2.g13064.t1"/>
    <property type="gene ID" value="PS1159_v2.g13064"/>
</dbReference>
<evidence type="ECO:0000313" key="1">
    <source>
        <dbReference type="Proteomes" id="UP000887580"/>
    </source>
</evidence>
<evidence type="ECO:0000313" key="2">
    <source>
        <dbReference type="WBParaSite" id="PS1159_v2.g13064.t1"/>
    </source>
</evidence>
<sequence>MKSQNLKHVRILRMCYPDKTSVPLEDVLPYIPNVYKFIYGDCVITSDTMTKLFQSKRNVKFSYLYLYGEFDLLDPHLFNTYIKKMFDFDTPLLLDRRIVLNGSGGNVLEQLYELVKPWRQMANLSNDSKLLSIK</sequence>